<reference evidence="2 3" key="1">
    <citation type="submission" date="2015-12" db="EMBL/GenBank/DDBJ databases">
        <title>The genome of Folsomia candida.</title>
        <authorList>
            <person name="Faddeeva A."/>
            <person name="Derks M.F."/>
            <person name="Anvar Y."/>
            <person name="Smit S."/>
            <person name="Van Straalen N."/>
            <person name="Roelofs D."/>
        </authorList>
    </citation>
    <scope>NUCLEOTIDE SEQUENCE [LARGE SCALE GENOMIC DNA]</scope>
    <source>
        <strain evidence="2 3">VU population</strain>
        <tissue evidence="2">Whole body</tissue>
    </source>
</reference>
<feature type="transmembrane region" description="Helical" evidence="1">
    <location>
        <begin position="806"/>
        <end position="829"/>
    </location>
</feature>
<feature type="transmembrane region" description="Helical" evidence="1">
    <location>
        <begin position="836"/>
        <end position="854"/>
    </location>
</feature>
<keyword evidence="1" id="KW-1133">Transmembrane helix</keyword>
<evidence type="ECO:0000313" key="2">
    <source>
        <dbReference type="EMBL" id="OXA37870.1"/>
    </source>
</evidence>
<dbReference type="Proteomes" id="UP000198287">
    <property type="component" value="Unassembled WGS sequence"/>
</dbReference>
<proteinExistence type="predicted"/>
<dbReference type="EMBL" id="LNIX01000051">
    <property type="protein sequence ID" value="OXA37870.1"/>
    <property type="molecule type" value="Genomic_DNA"/>
</dbReference>
<name>A0A226CYJ6_FOLCA</name>
<protein>
    <submittedName>
        <fullName evidence="2">Uncharacterized protein</fullName>
    </submittedName>
</protein>
<evidence type="ECO:0000313" key="3">
    <source>
        <dbReference type="Proteomes" id="UP000198287"/>
    </source>
</evidence>
<keyword evidence="1" id="KW-0812">Transmembrane</keyword>
<comment type="caution">
    <text evidence="2">The sequence shown here is derived from an EMBL/GenBank/DDBJ whole genome shotgun (WGS) entry which is preliminary data.</text>
</comment>
<dbReference type="AlphaFoldDB" id="A0A226CYJ6"/>
<feature type="transmembrane region" description="Helical" evidence="1">
    <location>
        <begin position="866"/>
        <end position="891"/>
    </location>
</feature>
<organism evidence="2 3">
    <name type="scientific">Folsomia candida</name>
    <name type="common">Springtail</name>
    <dbReference type="NCBI Taxonomy" id="158441"/>
    <lineage>
        <taxon>Eukaryota</taxon>
        <taxon>Metazoa</taxon>
        <taxon>Ecdysozoa</taxon>
        <taxon>Arthropoda</taxon>
        <taxon>Hexapoda</taxon>
        <taxon>Collembola</taxon>
        <taxon>Entomobryomorpha</taxon>
        <taxon>Isotomoidea</taxon>
        <taxon>Isotomidae</taxon>
        <taxon>Proisotominae</taxon>
        <taxon>Folsomia</taxon>
    </lineage>
</organism>
<accession>A0A226CYJ6</accession>
<gene>
    <name evidence="2" type="ORF">Fcan01_27352</name>
</gene>
<keyword evidence="3" id="KW-1185">Reference proteome</keyword>
<sequence>MVNYDRIHKYLASPPHRQKSRIFLNLRFLFPSAQTKKLDTYVAQIIGEITDLHRTIVGMHSGFHLNMNYLSTLDRLDKLIGFYWSDYSPIRKYRRINIRVPTCCPMLNHAQIHTFIHDFTHTRQQGLIRRNLRQKFPHASTEDIVNYTFHIYHEIHALHQTILQMQRGFYLNLDYMDTLIRLDKLIHRYTSQVVSVPRAPTTMRPATGTFSPLVATFVLHAVAGVYITPKLKDSPGVFITPAPSTTILFSQTTPIIFNISLGFTSKFPFDQIQTFCPTNSIRSDFSPICTLSQHIDDTLERLNTRLNTMMLSLTSLPPPLLSPTLKFNFTKTTATSWADEDSSETQDDASFTTPTKTRPRRQVLLAAGLVGGILGYATSSLFGEQPNYNARAMYESLSNNTHTDHLNILRLATKIDLNQKSTFSTMEAVIGKINRQVAANKANITLFLNSLRQGELRFALLFAEIIQELNRFVDIFSYQNIMGACQNHQLSPILIDKPTLLLELSKLERHLLPLGANLVIPPHQISPLYFLPLTQCHFNPTDKLLTLILHTPIKPATQTASLLHLTSIPFKMHQEICQLGLSHDTVIMVDQPLAIEKTSPTCQLDKGFCMYQHYSSATNFHLHCVTLLLRGAPIPSILEACKYQCRPITGPSDTPIVDLGHQHFAVTNPPPNSELICNHGESTFTQDLKHTEDTPLGSYIVELPPHCTLNIPHFPQITIPIPALKSTSLIPTIYLTLPRTWTQDRSAIVKAMHITDALNISDAATNNFSSIFNPQWNTTFSAVDMMAHIKTPPFISFISHITEQHFYYSTILLHTWLVILTLLTAYLLWKIHGHRLPLIPILGSYAPTATASPLNPCVPQTAHQAVWILITTGFIAIFLLLFCLGAALNYWRKMCIRRQNSLSLSQATPSQAQPIPLSPSVVQLLQQHYERATNQ</sequence>
<keyword evidence="1" id="KW-0472">Membrane</keyword>
<evidence type="ECO:0000256" key="1">
    <source>
        <dbReference type="SAM" id="Phobius"/>
    </source>
</evidence>